<evidence type="ECO:0000256" key="5">
    <source>
        <dbReference type="SAM" id="MobiDB-lite"/>
    </source>
</evidence>
<evidence type="ECO:0000256" key="3">
    <source>
        <dbReference type="ARBA" id="ARBA00022989"/>
    </source>
</evidence>
<dbReference type="GO" id="GO:0005509">
    <property type="term" value="F:calcium ion binding"/>
    <property type="evidence" value="ECO:0007669"/>
    <property type="project" value="InterPro"/>
</dbReference>
<dbReference type="GO" id="GO:0032469">
    <property type="term" value="P:endoplasmic reticulum calcium ion homeostasis"/>
    <property type="evidence" value="ECO:0007669"/>
    <property type="project" value="InterPro"/>
</dbReference>
<dbReference type="HOGENOM" id="CLU_042570_0_0_1"/>
<evidence type="ECO:0000313" key="7">
    <source>
        <dbReference type="EMBL" id="ETN39150.1"/>
    </source>
</evidence>
<sequence>MDFFKKVVGGEQKPLQEDADSDFADFAAAPDPSPIHIPASPADAAAAEPTGPLGRGPVVPYTRWYRVWERTQPSDFYLEMTLIPFIFLALLIHFWGSSVNKRKARKWMAVHQPVLENEFALVGYHRAPKDVSASEATQGDSLLEAANKLDGKNLADDLLKEQAAYEYQTYASGRANVAFMDAKIILHRRMNPAQMIAEQIVGMFFDSVKPKKERVEAVLYTFDGNEKNFVPPRVPGAEEVEKVKATGNSSYDPFVFAIVSKLEMRKFRDERYDASLTFTKDNAKLPDWTTVMSESAEITETLLTKDLVSAVEKAGDLLEYLIITDQPTDKPATIDETTQKKRIHISLRLPSNGDYSSTLPLFQAFLRLPDHLVSQAHFRPEVMRKVNQVREAEKSKLKKVADKETEEERLRQLEKMKKEERDRKLKGMSAEEQRKFLDREAEKNRKKQEKKMTRRG</sequence>
<gene>
    <name evidence="7" type="ORF">HMPREF1541_05373</name>
</gene>
<feature type="region of interest" description="Disordered" evidence="5">
    <location>
        <begin position="397"/>
        <end position="456"/>
    </location>
</feature>
<feature type="compositionally biased region" description="Basic and acidic residues" evidence="5">
    <location>
        <begin position="397"/>
        <end position="443"/>
    </location>
</feature>
<proteinExistence type="predicted"/>
<feature type="transmembrane region" description="Helical" evidence="6">
    <location>
        <begin position="76"/>
        <end position="96"/>
    </location>
</feature>
<dbReference type="InParanoid" id="W2RS59"/>
<dbReference type="PANTHER" id="PTHR12883">
    <property type="entry name" value="ADIPOCYTE-SPECIFIC PROTEIN 4-RELATED"/>
    <property type="match status" value="1"/>
</dbReference>
<organism evidence="7 8">
    <name type="scientific">Cyphellophora europaea (strain CBS 101466)</name>
    <name type="common">Phialophora europaea</name>
    <dbReference type="NCBI Taxonomy" id="1220924"/>
    <lineage>
        <taxon>Eukaryota</taxon>
        <taxon>Fungi</taxon>
        <taxon>Dikarya</taxon>
        <taxon>Ascomycota</taxon>
        <taxon>Pezizomycotina</taxon>
        <taxon>Eurotiomycetes</taxon>
        <taxon>Chaetothyriomycetidae</taxon>
        <taxon>Chaetothyriales</taxon>
        <taxon>Cyphellophoraceae</taxon>
        <taxon>Cyphellophora</taxon>
    </lineage>
</organism>
<dbReference type="FunCoup" id="W2RS59">
    <property type="interactions" value="66"/>
</dbReference>
<dbReference type="GO" id="GO:0005783">
    <property type="term" value="C:endoplasmic reticulum"/>
    <property type="evidence" value="ECO:0007669"/>
    <property type="project" value="InterPro"/>
</dbReference>
<dbReference type="InterPro" id="IPR012879">
    <property type="entry name" value="CCDC47"/>
</dbReference>
<dbReference type="RefSeq" id="XP_008717935.1">
    <property type="nucleotide sequence ID" value="XM_008719713.1"/>
</dbReference>
<evidence type="ECO:0000313" key="8">
    <source>
        <dbReference type="Proteomes" id="UP000030752"/>
    </source>
</evidence>
<evidence type="ECO:0000256" key="6">
    <source>
        <dbReference type="SAM" id="Phobius"/>
    </source>
</evidence>
<keyword evidence="4 6" id="KW-0472">Membrane</keyword>
<dbReference type="STRING" id="1220924.W2RS59"/>
<comment type="subcellular location">
    <subcellularLocation>
        <location evidence="1">Membrane</location>
        <topology evidence="1">Single-pass membrane protein</topology>
    </subcellularLocation>
</comment>
<dbReference type="OrthoDB" id="10039147at2759"/>
<dbReference type="Pfam" id="PF07946">
    <property type="entry name" value="CCDC47"/>
    <property type="match status" value="1"/>
</dbReference>
<dbReference type="PANTHER" id="PTHR12883:SF0">
    <property type="entry name" value="PAT COMPLEX SUBUNIT CCDC47"/>
    <property type="match status" value="1"/>
</dbReference>
<evidence type="ECO:0000256" key="4">
    <source>
        <dbReference type="ARBA" id="ARBA00023136"/>
    </source>
</evidence>
<feature type="compositionally biased region" description="Basic residues" evidence="5">
    <location>
        <begin position="444"/>
        <end position="456"/>
    </location>
</feature>
<keyword evidence="2 6" id="KW-0812">Transmembrane</keyword>
<dbReference type="AlphaFoldDB" id="W2RS59"/>
<accession>W2RS59</accession>
<name>W2RS59_CYPE1</name>
<keyword evidence="3 6" id="KW-1133">Transmembrane helix</keyword>
<dbReference type="EMBL" id="KB822721">
    <property type="protein sequence ID" value="ETN39150.1"/>
    <property type="molecule type" value="Genomic_DNA"/>
</dbReference>
<dbReference type="VEuPathDB" id="FungiDB:HMPREF1541_05373"/>
<evidence type="ECO:0000256" key="1">
    <source>
        <dbReference type="ARBA" id="ARBA00004167"/>
    </source>
</evidence>
<evidence type="ECO:0008006" key="9">
    <source>
        <dbReference type="Google" id="ProtNLM"/>
    </source>
</evidence>
<evidence type="ECO:0000256" key="2">
    <source>
        <dbReference type="ARBA" id="ARBA00022692"/>
    </source>
</evidence>
<dbReference type="GeneID" id="19972712"/>
<dbReference type="eggNOG" id="KOG2357">
    <property type="taxonomic scope" value="Eukaryota"/>
</dbReference>
<protein>
    <recommendedName>
        <fullName evidence="9">DUF1682 domain protein</fullName>
    </recommendedName>
</protein>
<reference evidence="7 8" key="1">
    <citation type="submission" date="2013-03" db="EMBL/GenBank/DDBJ databases">
        <title>The Genome Sequence of Phialophora europaea CBS 101466.</title>
        <authorList>
            <consortium name="The Broad Institute Genomics Platform"/>
            <person name="Cuomo C."/>
            <person name="de Hoog S."/>
            <person name="Gorbushina A."/>
            <person name="Walker B."/>
            <person name="Young S.K."/>
            <person name="Zeng Q."/>
            <person name="Gargeya S."/>
            <person name="Fitzgerald M."/>
            <person name="Haas B."/>
            <person name="Abouelleil A."/>
            <person name="Allen A.W."/>
            <person name="Alvarado L."/>
            <person name="Arachchi H.M."/>
            <person name="Berlin A.M."/>
            <person name="Chapman S.B."/>
            <person name="Gainer-Dewar J."/>
            <person name="Goldberg J."/>
            <person name="Griggs A."/>
            <person name="Gujja S."/>
            <person name="Hansen M."/>
            <person name="Howarth C."/>
            <person name="Imamovic A."/>
            <person name="Ireland A."/>
            <person name="Larimer J."/>
            <person name="McCowan C."/>
            <person name="Murphy C."/>
            <person name="Pearson M."/>
            <person name="Poon T.W."/>
            <person name="Priest M."/>
            <person name="Roberts A."/>
            <person name="Saif S."/>
            <person name="Shea T."/>
            <person name="Sisk P."/>
            <person name="Sykes S."/>
            <person name="Wortman J."/>
            <person name="Nusbaum C."/>
            <person name="Birren B."/>
        </authorList>
    </citation>
    <scope>NUCLEOTIDE SEQUENCE [LARGE SCALE GENOMIC DNA]</scope>
    <source>
        <strain evidence="7 8">CBS 101466</strain>
    </source>
</reference>
<keyword evidence="8" id="KW-1185">Reference proteome</keyword>
<dbReference type="GO" id="GO:0016020">
    <property type="term" value="C:membrane"/>
    <property type="evidence" value="ECO:0007669"/>
    <property type="project" value="UniProtKB-SubCell"/>
</dbReference>
<dbReference type="Proteomes" id="UP000030752">
    <property type="component" value="Unassembled WGS sequence"/>
</dbReference>